<evidence type="ECO:0000313" key="3">
    <source>
        <dbReference type="Proteomes" id="UP001488805"/>
    </source>
</evidence>
<evidence type="ECO:0000256" key="1">
    <source>
        <dbReference type="SAM" id="MobiDB-lite"/>
    </source>
</evidence>
<dbReference type="Proteomes" id="UP001488805">
    <property type="component" value="Unassembled WGS sequence"/>
</dbReference>
<proteinExistence type="predicted"/>
<name>A0AAW1F9I7_ZOAVI</name>
<dbReference type="EMBL" id="JBCEZU010000089">
    <property type="protein sequence ID" value="KAK9531176.1"/>
    <property type="molecule type" value="Genomic_DNA"/>
</dbReference>
<sequence length="68" mass="7288">MHRLPVPVSCHGTESAPTFFLNDRFVASRSPPLKLSLLVDRHGRASVPAIPPDVSLAEETDGTAKPVV</sequence>
<keyword evidence="3" id="KW-1185">Reference proteome</keyword>
<accession>A0AAW1F9I7</accession>
<organism evidence="2 3">
    <name type="scientific">Zoarces viviparus</name>
    <name type="common">Viviparous eelpout</name>
    <name type="synonym">Blennius viviparus</name>
    <dbReference type="NCBI Taxonomy" id="48416"/>
    <lineage>
        <taxon>Eukaryota</taxon>
        <taxon>Metazoa</taxon>
        <taxon>Chordata</taxon>
        <taxon>Craniata</taxon>
        <taxon>Vertebrata</taxon>
        <taxon>Euteleostomi</taxon>
        <taxon>Actinopterygii</taxon>
        <taxon>Neopterygii</taxon>
        <taxon>Teleostei</taxon>
        <taxon>Neoteleostei</taxon>
        <taxon>Acanthomorphata</taxon>
        <taxon>Eupercaria</taxon>
        <taxon>Perciformes</taxon>
        <taxon>Cottioidei</taxon>
        <taxon>Zoarcales</taxon>
        <taxon>Zoarcidae</taxon>
        <taxon>Zoarcinae</taxon>
        <taxon>Zoarces</taxon>
    </lineage>
</organism>
<gene>
    <name evidence="2" type="ORF">VZT92_010618</name>
</gene>
<dbReference type="AlphaFoldDB" id="A0AAW1F9I7"/>
<feature type="region of interest" description="Disordered" evidence="1">
    <location>
        <begin position="49"/>
        <end position="68"/>
    </location>
</feature>
<reference evidence="2 3" key="1">
    <citation type="journal article" date="2024" name="Genome Biol. Evol.">
        <title>Chromosome-level genome assembly of the viviparous eelpout Zoarces viviparus.</title>
        <authorList>
            <person name="Fuhrmann N."/>
            <person name="Brasseur M.V."/>
            <person name="Bakowski C.E."/>
            <person name="Podsiadlowski L."/>
            <person name="Prost S."/>
            <person name="Krehenwinkel H."/>
            <person name="Mayer C."/>
        </authorList>
    </citation>
    <scope>NUCLEOTIDE SEQUENCE [LARGE SCALE GENOMIC DNA]</scope>
    <source>
        <strain evidence="2">NO-MEL_2022_Ind0_liver</strain>
    </source>
</reference>
<protein>
    <submittedName>
        <fullName evidence="2">Uncharacterized protein</fullName>
    </submittedName>
</protein>
<evidence type="ECO:0000313" key="2">
    <source>
        <dbReference type="EMBL" id="KAK9531176.1"/>
    </source>
</evidence>
<comment type="caution">
    <text evidence="2">The sequence shown here is derived from an EMBL/GenBank/DDBJ whole genome shotgun (WGS) entry which is preliminary data.</text>
</comment>